<organism evidence="1">
    <name type="scientific">Salmonella enterica</name>
    <name type="common">Salmonella choleraesuis</name>
    <dbReference type="NCBI Taxonomy" id="28901"/>
    <lineage>
        <taxon>Bacteria</taxon>
        <taxon>Pseudomonadati</taxon>
        <taxon>Pseudomonadota</taxon>
        <taxon>Gammaproteobacteria</taxon>
        <taxon>Enterobacterales</taxon>
        <taxon>Enterobacteriaceae</taxon>
        <taxon>Salmonella</taxon>
    </lineage>
</organism>
<sequence>MDNAARHASPQAKENKPGQYMVIIDNNFFINLLDESRKTPPYRLVITQPEVIAKLKVILHGGLKE</sequence>
<gene>
    <name evidence="1" type="ORF">CEZ54_14735</name>
</gene>
<protein>
    <submittedName>
        <fullName evidence="1">Uncharacterized protein</fullName>
    </submittedName>
</protein>
<evidence type="ECO:0000313" key="1">
    <source>
        <dbReference type="EMBL" id="EBS8258354.1"/>
    </source>
</evidence>
<name>A0A5V0SWC0_SALER</name>
<proteinExistence type="predicted"/>
<reference evidence="1" key="1">
    <citation type="submission" date="2018-07" db="EMBL/GenBank/DDBJ databases">
        <authorList>
            <consortium name="PulseNet: The National Subtyping Network for Foodborne Disease Surveillance"/>
            <person name="Tarr C.L."/>
            <person name="Trees E."/>
            <person name="Katz L.S."/>
            <person name="Carleton-Romer H.A."/>
            <person name="Stroika S."/>
            <person name="Kucerova Z."/>
            <person name="Roache K.F."/>
            <person name="Sabol A.L."/>
            <person name="Besser J."/>
            <person name="Gerner-Smidt P."/>
        </authorList>
    </citation>
    <scope>NUCLEOTIDE SEQUENCE</scope>
    <source>
        <strain evidence="1">PNUSAS016316</strain>
    </source>
</reference>
<comment type="caution">
    <text evidence="1">The sequence shown here is derived from an EMBL/GenBank/DDBJ whole genome shotgun (WGS) entry which is preliminary data.</text>
</comment>
<accession>A0A5V0SWC0</accession>
<dbReference type="EMBL" id="AAGWTA010000019">
    <property type="protein sequence ID" value="EBS8258354.1"/>
    <property type="molecule type" value="Genomic_DNA"/>
</dbReference>
<dbReference type="AlphaFoldDB" id="A0A5V0SWC0"/>